<evidence type="ECO:0000313" key="1">
    <source>
        <dbReference type="EMBL" id="ETO03706.1"/>
    </source>
</evidence>
<comment type="caution">
    <text evidence="1">The sequence shown here is derived from an EMBL/GenBank/DDBJ whole genome shotgun (WGS) entry which is preliminary data.</text>
</comment>
<dbReference type="AlphaFoldDB" id="X6LQM9"/>
<accession>X6LQM9</accession>
<gene>
    <name evidence="1" type="ORF">RFI_33696</name>
</gene>
<keyword evidence="2" id="KW-1185">Reference proteome</keyword>
<dbReference type="Pfam" id="PF01603">
    <property type="entry name" value="B56"/>
    <property type="match status" value="1"/>
</dbReference>
<dbReference type="Gene3D" id="1.25.10.10">
    <property type="entry name" value="Leucine-rich Repeat Variant"/>
    <property type="match status" value="1"/>
</dbReference>
<dbReference type="OrthoDB" id="10264446at2759"/>
<dbReference type="GO" id="GO:0000159">
    <property type="term" value="C:protein phosphatase type 2A complex"/>
    <property type="evidence" value="ECO:0007669"/>
    <property type="project" value="InterPro"/>
</dbReference>
<reference evidence="1 2" key="1">
    <citation type="journal article" date="2013" name="Curr. Biol.">
        <title>The Genome of the Foraminiferan Reticulomyxa filosa.</title>
        <authorList>
            <person name="Glockner G."/>
            <person name="Hulsmann N."/>
            <person name="Schleicher M."/>
            <person name="Noegel A.A."/>
            <person name="Eichinger L."/>
            <person name="Gallinger C."/>
            <person name="Pawlowski J."/>
            <person name="Sierra R."/>
            <person name="Euteneuer U."/>
            <person name="Pillet L."/>
            <person name="Moustafa A."/>
            <person name="Platzer M."/>
            <person name="Groth M."/>
            <person name="Szafranski K."/>
            <person name="Schliwa M."/>
        </authorList>
    </citation>
    <scope>NUCLEOTIDE SEQUENCE [LARGE SCALE GENOMIC DNA]</scope>
</reference>
<name>X6LQM9_RETFI</name>
<dbReference type="InterPro" id="IPR016024">
    <property type="entry name" value="ARM-type_fold"/>
</dbReference>
<sequence>EPLFKRIACTISSDHFQVAERALFLWNNDIIATFTSDHRDRILPIIFPALQHNYSKHWNTTVSTLTLNIIRIFKEMDKELYEEISKKFKGQRNGPEHRAKTRAEKWKQLLEQSVVA</sequence>
<dbReference type="PANTHER" id="PTHR10257">
    <property type="entry name" value="SERINE/THREONINE PROTEIN PHOSPHATASE 2A PP2A REGULATORY SUBUNIT B"/>
    <property type="match status" value="1"/>
</dbReference>
<dbReference type="PANTHER" id="PTHR10257:SF3">
    <property type="entry name" value="SERINE_THREONINE-PROTEIN PHOSPHATASE 2A 56 KDA REGULATORY SUBUNIT GAMMA ISOFORM"/>
    <property type="match status" value="1"/>
</dbReference>
<protein>
    <submittedName>
        <fullName evidence="1">PP2A-widerborst subunit</fullName>
    </submittedName>
</protein>
<dbReference type="SUPFAM" id="SSF48371">
    <property type="entry name" value="ARM repeat"/>
    <property type="match status" value="1"/>
</dbReference>
<proteinExistence type="predicted"/>
<organism evidence="1 2">
    <name type="scientific">Reticulomyxa filosa</name>
    <dbReference type="NCBI Taxonomy" id="46433"/>
    <lineage>
        <taxon>Eukaryota</taxon>
        <taxon>Sar</taxon>
        <taxon>Rhizaria</taxon>
        <taxon>Retaria</taxon>
        <taxon>Foraminifera</taxon>
        <taxon>Monothalamids</taxon>
        <taxon>Reticulomyxidae</taxon>
        <taxon>Reticulomyxa</taxon>
    </lineage>
</organism>
<dbReference type="InterPro" id="IPR011989">
    <property type="entry name" value="ARM-like"/>
</dbReference>
<dbReference type="GO" id="GO:0007165">
    <property type="term" value="P:signal transduction"/>
    <property type="evidence" value="ECO:0007669"/>
    <property type="project" value="InterPro"/>
</dbReference>
<dbReference type="GO" id="GO:0019888">
    <property type="term" value="F:protein phosphatase regulator activity"/>
    <property type="evidence" value="ECO:0007669"/>
    <property type="project" value="InterPro"/>
</dbReference>
<dbReference type="Proteomes" id="UP000023152">
    <property type="component" value="Unassembled WGS sequence"/>
</dbReference>
<feature type="non-terminal residue" evidence="1">
    <location>
        <position position="1"/>
    </location>
</feature>
<dbReference type="InterPro" id="IPR002554">
    <property type="entry name" value="PP2A_B56"/>
</dbReference>
<evidence type="ECO:0000313" key="2">
    <source>
        <dbReference type="Proteomes" id="UP000023152"/>
    </source>
</evidence>
<dbReference type="EMBL" id="ASPP01032541">
    <property type="protein sequence ID" value="ETO03706.1"/>
    <property type="molecule type" value="Genomic_DNA"/>
</dbReference>